<dbReference type="OrthoDB" id="9790023at2"/>
<dbReference type="EC" id="3.5.1.115" evidence="2"/>
<dbReference type="Proteomes" id="UP000320672">
    <property type="component" value="Chromosome"/>
</dbReference>
<dbReference type="SUPFAM" id="SSF102588">
    <property type="entry name" value="LmbE-like"/>
    <property type="match status" value="1"/>
</dbReference>
<dbReference type="InterPro" id="IPR024078">
    <property type="entry name" value="LmbE-like_dom_sf"/>
</dbReference>
<protein>
    <submittedName>
        <fullName evidence="2">Mycothiol S-conjugate amidase</fullName>
        <ecNumber evidence="2">3.5.1.115</ecNumber>
    </submittedName>
</protein>
<dbReference type="InterPro" id="IPR003737">
    <property type="entry name" value="GlcNAc_PI_deacetylase-related"/>
</dbReference>
<dbReference type="Gene3D" id="3.40.50.10320">
    <property type="entry name" value="LmbE-like"/>
    <property type="match status" value="1"/>
</dbReference>
<dbReference type="PANTHER" id="PTHR12993">
    <property type="entry name" value="N-ACETYLGLUCOSAMINYL-PHOSPHATIDYLINOSITOL DE-N-ACETYLASE-RELATED"/>
    <property type="match status" value="1"/>
</dbReference>
<dbReference type="Pfam" id="PF02585">
    <property type="entry name" value="PIG-L"/>
    <property type="match status" value="1"/>
</dbReference>
<keyword evidence="2" id="KW-0378">Hydrolase</keyword>
<sequence length="347" mass="38978">MRFPFRLKRNTGTDTGNTKIHPRFGLPKARSASRKLAALIVPAIVAIMTLASSLTFAEDAPQDDGKLRIIVFGAHPDDAEYRAGGCGVKWSRLGHHVKLVSVTNGDIGHWEMSGGALAKRRTEEVRKAAEILGTTAEVLDIHDGELMPTLENRRTITRLVREWKADIVIAHRPWDYHPDHRYVGVLVQDASFMVAVPFFCPDVPALEKNPVFLYTSDRFQKPYPFMPDIAVSIDDAFETKVKAIAELESQVFDGGALGNAKIAAESPPARMKDLRLEKVRKVWNNRAGGEANKYRDTLVRWYGEEQGKDVKYAEAFEICEYGHQPTDEEIKRLFPFFDAPTDAEKND</sequence>
<organism evidence="2 3">
    <name type="scientific">Roseimaritima multifibrata</name>
    <dbReference type="NCBI Taxonomy" id="1930274"/>
    <lineage>
        <taxon>Bacteria</taxon>
        <taxon>Pseudomonadati</taxon>
        <taxon>Planctomycetota</taxon>
        <taxon>Planctomycetia</taxon>
        <taxon>Pirellulales</taxon>
        <taxon>Pirellulaceae</taxon>
        <taxon>Roseimaritima</taxon>
    </lineage>
</organism>
<evidence type="ECO:0000256" key="1">
    <source>
        <dbReference type="SAM" id="Phobius"/>
    </source>
</evidence>
<dbReference type="EMBL" id="CP036262">
    <property type="protein sequence ID" value="QDS94577.1"/>
    <property type="molecule type" value="Genomic_DNA"/>
</dbReference>
<evidence type="ECO:0000313" key="2">
    <source>
        <dbReference type="EMBL" id="QDS94577.1"/>
    </source>
</evidence>
<accession>A0A517MIG9</accession>
<gene>
    <name evidence="2" type="primary">mca_2</name>
    <name evidence="2" type="ORF">FF011L_33560</name>
</gene>
<keyword evidence="1" id="KW-0812">Transmembrane</keyword>
<dbReference type="AlphaFoldDB" id="A0A517MIG9"/>
<evidence type="ECO:0000313" key="3">
    <source>
        <dbReference type="Proteomes" id="UP000320672"/>
    </source>
</evidence>
<feature type="transmembrane region" description="Helical" evidence="1">
    <location>
        <begin position="36"/>
        <end position="57"/>
    </location>
</feature>
<reference evidence="2 3" key="1">
    <citation type="submission" date="2019-02" db="EMBL/GenBank/DDBJ databases">
        <title>Deep-cultivation of Planctomycetes and their phenomic and genomic characterization uncovers novel biology.</title>
        <authorList>
            <person name="Wiegand S."/>
            <person name="Jogler M."/>
            <person name="Boedeker C."/>
            <person name="Pinto D."/>
            <person name="Vollmers J."/>
            <person name="Rivas-Marin E."/>
            <person name="Kohn T."/>
            <person name="Peeters S.H."/>
            <person name="Heuer A."/>
            <person name="Rast P."/>
            <person name="Oberbeckmann S."/>
            <person name="Bunk B."/>
            <person name="Jeske O."/>
            <person name="Meyerdierks A."/>
            <person name="Storesund J.E."/>
            <person name="Kallscheuer N."/>
            <person name="Luecker S."/>
            <person name="Lage O.M."/>
            <person name="Pohl T."/>
            <person name="Merkel B.J."/>
            <person name="Hornburger P."/>
            <person name="Mueller R.-W."/>
            <person name="Bruemmer F."/>
            <person name="Labrenz M."/>
            <person name="Spormann A.M."/>
            <person name="Op den Camp H."/>
            <person name="Overmann J."/>
            <person name="Amann R."/>
            <person name="Jetten M.S.M."/>
            <person name="Mascher T."/>
            <person name="Medema M.H."/>
            <person name="Devos D.P."/>
            <person name="Kaster A.-K."/>
            <person name="Ovreas L."/>
            <person name="Rohde M."/>
            <person name="Galperin M.Y."/>
            <person name="Jogler C."/>
        </authorList>
    </citation>
    <scope>NUCLEOTIDE SEQUENCE [LARGE SCALE GENOMIC DNA]</scope>
    <source>
        <strain evidence="2 3">FF011L</strain>
    </source>
</reference>
<dbReference type="RefSeq" id="WP_145352592.1">
    <property type="nucleotide sequence ID" value="NZ_CP036262.1"/>
</dbReference>
<dbReference type="PANTHER" id="PTHR12993:SF11">
    <property type="entry name" value="N-ACETYLGLUCOSAMINYL-PHOSPHATIDYLINOSITOL DE-N-ACETYLASE"/>
    <property type="match status" value="1"/>
</dbReference>
<proteinExistence type="predicted"/>
<dbReference type="GO" id="GO:0016811">
    <property type="term" value="F:hydrolase activity, acting on carbon-nitrogen (but not peptide) bonds, in linear amides"/>
    <property type="evidence" value="ECO:0007669"/>
    <property type="project" value="TreeGrafter"/>
</dbReference>
<keyword evidence="1" id="KW-0472">Membrane</keyword>
<dbReference type="KEGG" id="rml:FF011L_33560"/>
<name>A0A517MIG9_9BACT</name>
<keyword evidence="3" id="KW-1185">Reference proteome</keyword>
<keyword evidence="1" id="KW-1133">Transmembrane helix</keyword>